<dbReference type="EMBL" id="AYSA01000159">
    <property type="protein sequence ID" value="ESZ95936.1"/>
    <property type="molecule type" value="Genomic_DNA"/>
</dbReference>
<dbReference type="OrthoDB" id="2564812at2759"/>
<dbReference type="InterPro" id="IPR056146">
    <property type="entry name" value="DUF7729"/>
</dbReference>
<proteinExistence type="predicted"/>
<dbReference type="AlphaFoldDB" id="W9CJA1"/>
<dbReference type="PANTHER" id="PTHR39460">
    <property type="entry name" value="EXPRESSED PROTEIN"/>
    <property type="match status" value="1"/>
</dbReference>
<reference evidence="3 4" key="1">
    <citation type="journal article" date="2014" name="Genome Announc.">
        <title>Draft genome sequence of Sclerotinia borealis, a psychrophilic plant pathogenic fungus.</title>
        <authorList>
            <person name="Mardanov A.V."/>
            <person name="Beletsky A.V."/>
            <person name="Kadnikov V.V."/>
            <person name="Ignatov A.N."/>
            <person name="Ravin N.V."/>
        </authorList>
    </citation>
    <scope>NUCLEOTIDE SEQUENCE [LARGE SCALE GENOMIC DNA]</scope>
    <source>
        <strain evidence="4">F-4157</strain>
    </source>
</reference>
<dbReference type="HOGENOM" id="CLU_564007_0_0_1"/>
<dbReference type="Pfam" id="PF24855">
    <property type="entry name" value="DUF7729"/>
    <property type="match status" value="1"/>
</dbReference>
<organism evidence="3 4">
    <name type="scientific">Sclerotinia borealis (strain F-4128)</name>
    <dbReference type="NCBI Taxonomy" id="1432307"/>
    <lineage>
        <taxon>Eukaryota</taxon>
        <taxon>Fungi</taxon>
        <taxon>Dikarya</taxon>
        <taxon>Ascomycota</taxon>
        <taxon>Pezizomycotina</taxon>
        <taxon>Leotiomycetes</taxon>
        <taxon>Helotiales</taxon>
        <taxon>Sclerotiniaceae</taxon>
        <taxon>Sclerotinia</taxon>
    </lineage>
</organism>
<gene>
    <name evidence="3" type="ORF">SBOR_3628</name>
</gene>
<sequence length="484" mass="51467">MVDVNVRDDAYHTYVPELFASTLARLARSGTILVDQRPDPLLQVQRASMLALAPPFMSRDVVLVDVDVDVDDEEVKDGNVFINDLNQELRLQLQSQSQLEGSESESNFNPRKRNPEEIITSTATILPPISTPSTSTSPTSTSASQSSTSTSTLASSDTSSGLASAATGTTANLPTPFDSGFTSNITASCSSFMMSFLANETFKACLPFSLLLQNSNSFFQATKSLVRITQTLSASCSASPLTCNNLMTTLAANISTPSTCAPDLLALNPLVTQARLGLLAYSTLYTASCLQDPSSGAYCYAQAVTNASSPTDSYIYYLPLNVSLPDTAQPSCNTCLRNTMKVFEQAGSVRSSAVAGDYVEAAERVNGFCGEGFVNASLPVATVLEGGGGRLGVGLEGVNKIYTQNRKRSRSCYSCNWESGYGIGILEFGNSEIGNGMGNRNRNLGTGKQNPEFDQELGLDLRIGVGFGTEIKTEIGAYCTVRIG</sequence>
<feature type="domain" description="DUF7729" evidence="2">
    <location>
        <begin position="173"/>
        <end position="377"/>
    </location>
</feature>
<evidence type="ECO:0000256" key="1">
    <source>
        <dbReference type="SAM" id="MobiDB-lite"/>
    </source>
</evidence>
<feature type="compositionally biased region" description="Low complexity" evidence="1">
    <location>
        <begin position="93"/>
        <end position="106"/>
    </location>
</feature>
<evidence type="ECO:0000313" key="4">
    <source>
        <dbReference type="Proteomes" id="UP000019487"/>
    </source>
</evidence>
<keyword evidence="4" id="KW-1185">Reference proteome</keyword>
<accession>W9CJA1</accession>
<feature type="compositionally biased region" description="Low complexity" evidence="1">
    <location>
        <begin position="118"/>
        <end position="161"/>
    </location>
</feature>
<feature type="region of interest" description="Disordered" evidence="1">
    <location>
        <begin position="93"/>
        <end position="161"/>
    </location>
</feature>
<dbReference type="Proteomes" id="UP000019487">
    <property type="component" value="Unassembled WGS sequence"/>
</dbReference>
<protein>
    <recommendedName>
        <fullName evidence="2">DUF7729 domain-containing protein</fullName>
    </recommendedName>
</protein>
<evidence type="ECO:0000259" key="2">
    <source>
        <dbReference type="Pfam" id="PF24855"/>
    </source>
</evidence>
<dbReference type="PANTHER" id="PTHR39460:SF1">
    <property type="entry name" value="C6 TRANSCRIPTION FACTOR"/>
    <property type="match status" value="1"/>
</dbReference>
<evidence type="ECO:0000313" key="3">
    <source>
        <dbReference type="EMBL" id="ESZ95936.1"/>
    </source>
</evidence>
<comment type="caution">
    <text evidence="3">The sequence shown here is derived from an EMBL/GenBank/DDBJ whole genome shotgun (WGS) entry which is preliminary data.</text>
</comment>
<name>W9CJA1_SCLBF</name>